<dbReference type="Pfam" id="PF00731">
    <property type="entry name" value="AIRC"/>
    <property type="match status" value="1"/>
</dbReference>
<dbReference type="InterPro" id="IPR000031">
    <property type="entry name" value="PurE_dom"/>
</dbReference>
<feature type="domain" description="PurE" evidence="1">
    <location>
        <begin position="116"/>
        <end position="245"/>
    </location>
</feature>
<comment type="caution">
    <text evidence="2">The sequence shown here is derived from an EMBL/GenBank/DDBJ whole genome shotgun (WGS) entry which is preliminary data.</text>
</comment>
<name>A0A7V5XZX9_UNCW3</name>
<dbReference type="GO" id="GO:0016787">
    <property type="term" value="F:hydrolase activity"/>
    <property type="evidence" value="ECO:0007669"/>
    <property type="project" value="InterPro"/>
</dbReference>
<dbReference type="NCBIfam" id="NF033503">
    <property type="entry name" value="LarB"/>
    <property type="match status" value="1"/>
</dbReference>
<dbReference type="SUPFAM" id="SSF52255">
    <property type="entry name" value="N5-CAIR mutase (phosphoribosylaminoimidazole carboxylase, PurE)"/>
    <property type="match status" value="1"/>
</dbReference>
<organism evidence="2">
    <name type="scientific">candidate division WOR-3 bacterium</name>
    <dbReference type="NCBI Taxonomy" id="2052148"/>
    <lineage>
        <taxon>Bacteria</taxon>
        <taxon>Bacteria division WOR-3</taxon>
    </lineage>
</organism>
<dbReference type="InterPro" id="IPR039476">
    <property type="entry name" value="P2CMN_synthase_LarB"/>
</dbReference>
<proteinExistence type="predicted"/>
<gene>
    <name evidence="2" type="primary">larB</name>
    <name evidence="2" type="ORF">ENV79_03395</name>
</gene>
<dbReference type="GO" id="GO:0006189">
    <property type="term" value="P:'de novo' IMP biosynthetic process"/>
    <property type="evidence" value="ECO:0007669"/>
    <property type="project" value="InterPro"/>
</dbReference>
<accession>A0A7V5XZX9</accession>
<dbReference type="EMBL" id="DTHS01000022">
    <property type="protein sequence ID" value="HHR48670.1"/>
    <property type="molecule type" value="Genomic_DNA"/>
</dbReference>
<protein>
    <submittedName>
        <fullName evidence="2">Nickel pincer cofactor biosynthesis protein LarB</fullName>
    </submittedName>
</protein>
<dbReference type="PANTHER" id="PTHR43064">
    <property type="entry name" value="PHOSPHORIBOSYLAMINOIMIDAZOLE CARBOXYLASE-RELATED"/>
    <property type="match status" value="1"/>
</dbReference>
<reference evidence="2" key="1">
    <citation type="journal article" date="2020" name="mSystems">
        <title>Genome- and Community-Level Interaction Insights into Carbon Utilization and Element Cycling Functions of Hydrothermarchaeota in Hydrothermal Sediment.</title>
        <authorList>
            <person name="Zhou Z."/>
            <person name="Liu Y."/>
            <person name="Xu W."/>
            <person name="Pan J."/>
            <person name="Luo Z.H."/>
            <person name="Li M."/>
        </authorList>
    </citation>
    <scope>NUCLEOTIDE SEQUENCE [LARGE SCALE GENOMIC DNA]</scope>
    <source>
        <strain evidence="2">SpSt-791</strain>
    </source>
</reference>
<evidence type="ECO:0000313" key="2">
    <source>
        <dbReference type="EMBL" id="HHR48670.1"/>
    </source>
</evidence>
<evidence type="ECO:0000259" key="1">
    <source>
        <dbReference type="SMART" id="SM01001"/>
    </source>
</evidence>
<dbReference type="Gene3D" id="3.40.50.1970">
    <property type="match status" value="1"/>
</dbReference>
<sequence>MDYEKILKDLYQRKISVKKAKELFKFLPFINKKNYKIDTHRILRKGVAEIIFGENKTLEDLRRIIKEYQKMKTNCLITRLDKEKAESLKKDFKEAKYYEKARIFALLLEKQKRKKGNILVVTAGTADIPVAEEAAVTCELLGNRTKRLYDVGVAGLHRLFHYYPLLQKAKVIIVVAGMEGALASIVGGLVAKPVIAVPTSVGYGAHFSGLAPLLTMLNSCAPGVCVVNINNGFGAGYLAHLINNL</sequence>
<dbReference type="SMART" id="SM01001">
    <property type="entry name" value="AIRC"/>
    <property type="match status" value="1"/>
</dbReference>
<dbReference type="PANTHER" id="PTHR43064:SF1">
    <property type="entry name" value="SLL1489 PROTEIN"/>
    <property type="match status" value="1"/>
</dbReference>
<dbReference type="AlphaFoldDB" id="A0A7V5XZX9"/>